<keyword evidence="1" id="KW-1133">Transmembrane helix</keyword>
<keyword evidence="1" id="KW-0812">Transmembrane</keyword>
<accession>Q5DFP0</accession>
<reference evidence="2" key="1">
    <citation type="submission" date="2004-11" db="EMBL/GenBank/DDBJ databases">
        <title>The full-length cDNA sequences of Schistosoma japonicum genes.</title>
        <authorList>
            <person name="Han Z."/>
        </authorList>
    </citation>
    <scope>NUCLEOTIDE SEQUENCE</scope>
</reference>
<evidence type="ECO:0000313" key="2">
    <source>
        <dbReference type="EMBL" id="AAW25366.1"/>
    </source>
</evidence>
<dbReference type="EMBL" id="AY813634">
    <property type="protein sequence ID" value="AAW25366.1"/>
    <property type="molecule type" value="mRNA"/>
</dbReference>
<feature type="transmembrane region" description="Helical" evidence="1">
    <location>
        <begin position="44"/>
        <end position="62"/>
    </location>
</feature>
<evidence type="ECO:0000256" key="1">
    <source>
        <dbReference type="SAM" id="Phobius"/>
    </source>
</evidence>
<proteinExistence type="evidence at transcript level"/>
<protein>
    <submittedName>
        <fullName evidence="2">SJCHGC04617 protein</fullName>
    </submittedName>
</protein>
<keyword evidence="1" id="KW-0472">Membrane</keyword>
<organism evidence="2">
    <name type="scientific">Schistosoma japonicum</name>
    <name type="common">Blood fluke</name>
    <dbReference type="NCBI Taxonomy" id="6182"/>
    <lineage>
        <taxon>Eukaryota</taxon>
        <taxon>Metazoa</taxon>
        <taxon>Spiralia</taxon>
        <taxon>Lophotrochozoa</taxon>
        <taxon>Platyhelminthes</taxon>
        <taxon>Trematoda</taxon>
        <taxon>Digenea</taxon>
        <taxon>Strigeidida</taxon>
        <taxon>Schistosomatoidea</taxon>
        <taxon>Schistosomatidae</taxon>
        <taxon>Schistosoma</taxon>
    </lineage>
</organism>
<dbReference type="AlphaFoldDB" id="Q5DFP0"/>
<reference evidence="2" key="2">
    <citation type="journal article" date="2006" name="PLoS Pathog.">
        <title>New perspectives on host-parasite interplay by comparative transcriptomic and proteomic analyses of Schistosoma japonicum.</title>
        <authorList>
            <person name="Liu F."/>
            <person name="Lu J."/>
            <person name="Hu W."/>
            <person name="Wang S.Y."/>
            <person name="Cui S.J."/>
            <person name="Chi M."/>
            <person name="Yan Q."/>
            <person name="Wang X.R."/>
            <person name="Song H.D."/>
            <person name="Xu X.N."/>
            <person name="Wang J.J."/>
            <person name="Zhang X.L."/>
            <person name="Zhang X."/>
            <person name="Wang Z.Q."/>
            <person name="Xue C.L."/>
            <person name="Brindley P.J."/>
            <person name="McManus D.P."/>
            <person name="Yang P.Y."/>
            <person name="Feng Z."/>
            <person name="Chen Z."/>
            <person name="Han Z.G."/>
        </authorList>
    </citation>
    <scope>NUCLEOTIDE SEQUENCE</scope>
</reference>
<sequence>MSYILSPLLLRLIPSRISLTDATNCIIQIHTSTPLHIFNHFKSITFYLTLTTLIFISSLLFYEDIQMSLLNRILKFIFQSLKFFFFKSNLHLMFLFLCYC</sequence>
<name>Q5DFP0_SCHJA</name>